<feature type="region of interest" description="Disordered" evidence="1">
    <location>
        <begin position="45"/>
        <end position="66"/>
    </location>
</feature>
<keyword evidence="3" id="KW-1185">Reference proteome</keyword>
<protein>
    <submittedName>
        <fullName evidence="2">Uncharacterized protein</fullName>
    </submittedName>
</protein>
<reference evidence="2 3" key="1">
    <citation type="submission" date="2018-08" db="EMBL/GenBank/DDBJ databases">
        <authorList>
            <person name="Laetsch R D."/>
            <person name="Stevens L."/>
            <person name="Kumar S."/>
            <person name="Blaxter L. M."/>
        </authorList>
    </citation>
    <scope>NUCLEOTIDE SEQUENCE [LARGE SCALE GENOMIC DNA]</scope>
</reference>
<organism evidence="2 3">
    <name type="scientific">Litomosoides sigmodontis</name>
    <name type="common">Filarial nematode worm</name>
    <dbReference type="NCBI Taxonomy" id="42156"/>
    <lineage>
        <taxon>Eukaryota</taxon>
        <taxon>Metazoa</taxon>
        <taxon>Ecdysozoa</taxon>
        <taxon>Nematoda</taxon>
        <taxon>Chromadorea</taxon>
        <taxon>Rhabditida</taxon>
        <taxon>Spirurina</taxon>
        <taxon>Spiruromorpha</taxon>
        <taxon>Filarioidea</taxon>
        <taxon>Onchocercidae</taxon>
        <taxon>Litomosoides</taxon>
    </lineage>
</organism>
<dbReference type="AlphaFoldDB" id="A0A3P6UNX8"/>
<proteinExistence type="predicted"/>
<dbReference type="Proteomes" id="UP000277928">
    <property type="component" value="Unassembled WGS sequence"/>
</dbReference>
<sequence length="95" mass="10768">MIAVKYANIHPSVCCQKCRHLLASNGHHYSLSRLVRRSMVLMKCNSSSDDHHHHHSSPSPASSCLSQSTMLNERTIMNYKRNGRADECVVRQIAH</sequence>
<gene>
    <name evidence="2" type="ORF">NLS_LOCUS4692</name>
</gene>
<name>A0A3P6UNX8_LITSI</name>
<evidence type="ECO:0000256" key="1">
    <source>
        <dbReference type="SAM" id="MobiDB-lite"/>
    </source>
</evidence>
<dbReference type="EMBL" id="UYRX01000312">
    <property type="protein sequence ID" value="VDK79874.1"/>
    <property type="molecule type" value="Genomic_DNA"/>
</dbReference>
<evidence type="ECO:0000313" key="3">
    <source>
        <dbReference type="Proteomes" id="UP000277928"/>
    </source>
</evidence>
<accession>A0A3P6UNX8</accession>
<evidence type="ECO:0000313" key="2">
    <source>
        <dbReference type="EMBL" id="VDK79874.1"/>
    </source>
</evidence>